<feature type="region of interest" description="Disordered" evidence="1">
    <location>
        <begin position="222"/>
        <end position="251"/>
    </location>
</feature>
<dbReference type="EMBL" id="JARBHB010000005">
    <property type="protein sequence ID" value="KAJ8882840.1"/>
    <property type="molecule type" value="Genomic_DNA"/>
</dbReference>
<name>A0ABQ9HEU2_9NEOP</name>
<comment type="caution">
    <text evidence="2">The sequence shown here is derived from an EMBL/GenBank/DDBJ whole genome shotgun (WGS) entry which is preliminary data.</text>
</comment>
<gene>
    <name evidence="2" type="ORF">PR048_014654</name>
</gene>
<feature type="compositionally biased region" description="Basic and acidic residues" evidence="1">
    <location>
        <begin position="239"/>
        <end position="251"/>
    </location>
</feature>
<evidence type="ECO:0000256" key="1">
    <source>
        <dbReference type="SAM" id="MobiDB-lite"/>
    </source>
</evidence>
<protein>
    <submittedName>
        <fullName evidence="2">Uncharacterized protein</fullName>
    </submittedName>
</protein>
<feature type="region of interest" description="Disordered" evidence="1">
    <location>
        <begin position="378"/>
        <end position="407"/>
    </location>
</feature>
<feature type="region of interest" description="Disordered" evidence="1">
    <location>
        <begin position="430"/>
        <end position="512"/>
    </location>
</feature>
<dbReference type="Proteomes" id="UP001159363">
    <property type="component" value="Chromosome 4"/>
</dbReference>
<reference evidence="2 3" key="1">
    <citation type="submission" date="2023-02" db="EMBL/GenBank/DDBJ databases">
        <title>LHISI_Scaffold_Assembly.</title>
        <authorList>
            <person name="Stuart O.P."/>
            <person name="Cleave R."/>
            <person name="Magrath M.J.L."/>
            <person name="Mikheyev A.S."/>
        </authorList>
    </citation>
    <scope>NUCLEOTIDE SEQUENCE [LARGE SCALE GENOMIC DNA]</scope>
    <source>
        <strain evidence="2">Daus_M_001</strain>
        <tissue evidence="2">Leg muscle</tissue>
    </source>
</reference>
<keyword evidence="3" id="KW-1185">Reference proteome</keyword>
<accession>A0ABQ9HEU2</accession>
<evidence type="ECO:0000313" key="3">
    <source>
        <dbReference type="Proteomes" id="UP001159363"/>
    </source>
</evidence>
<organism evidence="2 3">
    <name type="scientific">Dryococelus australis</name>
    <dbReference type="NCBI Taxonomy" id="614101"/>
    <lineage>
        <taxon>Eukaryota</taxon>
        <taxon>Metazoa</taxon>
        <taxon>Ecdysozoa</taxon>
        <taxon>Arthropoda</taxon>
        <taxon>Hexapoda</taxon>
        <taxon>Insecta</taxon>
        <taxon>Pterygota</taxon>
        <taxon>Neoptera</taxon>
        <taxon>Polyneoptera</taxon>
        <taxon>Phasmatodea</taxon>
        <taxon>Verophasmatodea</taxon>
        <taxon>Anareolatae</taxon>
        <taxon>Phasmatidae</taxon>
        <taxon>Eurycanthinae</taxon>
        <taxon>Dryococelus</taxon>
    </lineage>
</organism>
<evidence type="ECO:0000313" key="2">
    <source>
        <dbReference type="EMBL" id="KAJ8882840.1"/>
    </source>
</evidence>
<sequence>MHCRRHLPDDFARSGAFALPPRSTRSESLPGLSPSGWPRLSCGISPTYPQRKRNPGVAAYLCECAITTRLIRCSWKCKLPELTSINLRATKAQRLTRSPPTKVNEVRYLTESHPSFFSHVAILLDETDDRRVFSEIFHFPRHCIPELLRTHLASSSSAFKTSMLTAAQTLTIYPTQSQCSPLHLFHKFLVFRHFGFILATDNIWAALNTGVLRAYEGERSENRAAPQCKGEGNGRSPRKPADQRRRPAHKPRCENLEVTAQGIEPGSARIDTENCCTIRIQSRTGDRDEVHLEPPKLAVINLDLRSASIFDKCISPYRRMNKVTMLMAMLILHKAGKYTTRIQVDLEQGFQKCPFYRARPIILYASGATSGAESNQMAESSCGRSAGGRQFTGGTAKLPSRGVPERRPRHRAVVLGDRALARAIQPYTATLNGKPAAEPARDQRPGYGPHPQLGGGVKGGCPPLPNSPPNSQTTTAKMFNPVRHPTPARQNDDWSSCQSAPRSAGDLGSHVRSGSSFPVRLVDFRRNPPANQDARHHLSVRDASAGHLAWWRREAGKRVVQLSSAEKHVSGGGRVSASAWLSRLGHSLSSGCDELDERKAKEIADLGAFRPHWTKELRKEYTFSNRVQCYFLGPSSSTGRLKEKDRVAGGEAALKAEAQSS</sequence>
<proteinExistence type="predicted"/>